<protein>
    <submittedName>
        <fullName evidence="2">Uncharacterized protein</fullName>
    </submittedName>
</protein>
<reference evidence="3" key="1">
    <citation type="journal article" date="2011" name="Nat. Biotechnol.">
        <title>The genomic sequence of the Chinese hamster ovary (CHO)-K1 cell line.</title>
        <authorList>
            <person name="Xu X."/>
            <person name="Nagarajan H."/>
            <person name="Lewis N.E."/>
            <person name="Pan S."/>
            <person name="Cai Z."/>
            <person name="Liu X."/>
            <person name="Chen W."/>
            <person name="Xie M."/>
            <person name="Wang W."/>
            <person name="Hammond S."/>
            <person name="Andersen M.R."/>
            <person name="Neff N."/>
            <person name="Passarelli B."/>
            <person name="Koh W."/>
            <person name="Fan H.C."/>
            <person name="Wang J."/>
            <person name="Gui Y."/>
            <person name="Lee K.H."/>
            <person name="Betenbaugh M.J."/>
            <person name="Quake S.R."/>
            <person name="Famili I."/>
            <person name="Palsson B.O."/>
            <person name="Wang J."/>
        </authorList>
    </citation>
    <scope>NUCLEOTIDE SEQUENCE [LARGE SCALE GENOMIC DNA]</scope>
    <source>
        <strain evidence="3">CHO K1 cell line</strain>
    </source>
</reference>
<feature type="region of interest" description="Disordered" evidence="1">
    <location>
        <begin position="37"/>
        <end position="65"/>
    </location>
</feature>
<feature type="compositionally biased region" description="Low complexity" evidence="1">
    <location>
        <begin position="37"/>
        <end position="46"/>
    </location>
</feature>
<evidence type="ECO:0000313" key="2">
    <source>
        <dbReference type="EMBL" id="EGV96353.1"/>
    </source>
</evidence>
<evidence type="ECO:0000313" key="3">
    <source>
        <dbReference type="Proteomes" id="UP000001075"/>
    </source>
</evidence>
<evidence type="ECO:0000256" key="1">
    <source>
        <dbReference type="SAM" id="MobiDB-lite"/>
    </source>
</evidence>
<dbReference type="GlyGen" id="G3GSI8">
    <property type="glycosylation" value="1 site"/>
</dbReference>
<dbReference type="AlphaFoldDB" id="G3GSI8"/>
<accession>G3GSI8</accession>
<dbReference type="Proteomes" id="UP000001075">
    <property type="component" value="Unassembled WGS sequence"/>
</dbReference>
<proteinExistence type="predicted"/>
<dbReference type="EMBL" id="JH000012">
    <property type="protein sequence ID" value="EGV96353.1"/>
    <property type="molecule type" value="Genomic_DNA"/>
</dbReference>
<organism evidence="2 3">
    <name type="scientific">Cricetulus griseus</name>
    <name type="common">Chinese hamster</name>
    <name type="synonym">Cricetulus barabensis griseus</name>
    <dbReference type="NCBI Taxonomy" id="10029"/>
    <lineage>
        <taxon>Eukaryota</taxon>
        <taxon>Metazoa</taxon>
        <taxon>Chordata</taxon>
        <taxon>Craniata</taxon>
        <taxon>Vertebrata</taxon>
        <taxon>Euteleostomi</taxon>
        <taxon>Mammalia</taxon>
        <taxon>Eutheria</taxon>
        <taxon>Euarchontoglires</taxon>
        <taxon>Glires</taxon>
        <taxon>Rodentia</taxon>
        <taxon>Myomorpha</taxon>
        <taxon>Muroidea</taxon>
        <taxon>Cricetidae</taxon>
        <taxon>Cricetinae</taxon>
        <taxon>Cricetulus</taxon>
    </lineage>
</organism>
<dbReference type="InParanoid" id="G3GSI8"/>
<gene>
    <name evidence="2" type="ORF">I79_000603</name>
</gene>
<name>G3GSI8_CRIGR</name>
<sequence>MLPTLSGCGRGRAPRLGWSRNKQLALSAVRVVRLAAAGQAQQSRGSLHPRSEGTPGTGAQPAWPG</sequence>